<organism evidence="1 2">
    <name type="scientific">Mycobacterium nebraskense</name>
    <dbReference type="NCBI Taxonomy" id="244292"/>
    <lineage>
        <taxon>Bacteria</taxon>
        <taxon>Bacillati</taxon>
        <taxon>Actinomycetota</taxon>
        <taxon>Actinomycetes</taxon>
        <taxon>Mycobacteriales</taxon>
        <taxon>Mycobacteriaceae</taxon>
        <taxon>Mycobacterium</taxon>
    </lineage>
</organism>
<dbReference type="EMBL" id="LQPH01000171">
    <property type="protein sequence ID" value="ORW15770.1"/>
    <property type="molecule type" value="Genomic_DNA"/>
</dbReference>
<keyword evidence="2" id="KW-1185">Reference proteome</keyword>
<evidence type="ECO:0008006" key="3">
    <source>
        <dbReference type="Google" id="ProtNLM"/>
    </source>
</evidence>
<dbReference type="Proteomes" id="UP000193781">
    <property type="component" value="Unassembled WGS sequence"/>
</dbReference>
<dbReference type="Gene3D" id="2.30.110.10">
    <property type="entry name" value="Electron Transport, Fmn-binding Protein, Chain A"/>
    <property type="match status" value="1"/>
</dbReference>
<gene>
    <name evidence="1" type="ORF">AWC17_16405</name>
</gene>
<accession>A0A1X1YXH4</accession>
<name>A0A1X1YXH4_9MYCO</name>
<evidence type="ECO:0000313" key="2">
    <source>
        <dbReference type="Proteomes" id="UP000193781"/>
    </source>
</evidence>
<dbReference type="InterPro" id="IPR012349">
    <property type="entry name" value="Split_barrel_FMN-bd"/>
</dbReference>
<sequence>MVVDWLYGAKRWMYRGGRPGFPARVMNRLSALQYSASVLSPTRAMTLEVLGRRSGRVVCVPVVVVDYDGERYLVSMLGNDVNWVRNVRAADGRAVMRRRHAEQVHLLEVAIDGRAPILRRYVAVAPGARPHIPLTSNAPLAEFERIAARYPVFRITPEDPSCPQQHGHAGRH</sequence>
<proteinExistence type="predicted"/>
<evidence type="ECO:0000313" key="1">
    <source>
        <dbReference type="EMBL" id="ORW15770.1"/>
    </source>
</evidence>
<comment type="caution">
    <text evidence="1">The sequence shown here is derived from an EMBL/GenBank/DDBJ whole genome shotgun (WGS) entry which is preliminary data.</text>
</comment>
<dbReference type="OrthoDB" id="3778270at2"/>
<reference evidence="1 2" key="1">
    <citation type="submission" date="2016-01" db="EMBL/GenBank/DDBJ databases">
        <title>The new phylogeny of the genus Mycobacterium.</title>
        <authorList>
            <person name="Tarcisio F."/>
            <person name="Conor M."/>
            <person name="Antonella G."/>
            <person name="Elisabetta G."/>
            <person name="Giulia F.S."/>
            <person name="Sara T."/>
            <person name="Anna F."/>
            <person name="Clotilde B."/>
            <person name="Roberto B."/>
            <person name="Veronica D.S."/>
            <person name="Fabio R."/>
            <person name="Monica P."/>
            <person name="Olivier J."/>
            <person name="Enrico T."/>
            <person name="Nicola S."/>
        </authorList>
    </citation>
    <scope>NUCLEOTIDE SEQUENCE [LARGE SCALE GENOMIC DNA]</scope>
    <source>
        <strain evidence="1 2">DSM 44803</strain>
    </source>
</reference>
<dbReference type="AlphaFoldDB" id="A0A1X1YXH4"/>
<protein>
    <recommendedName>
        <fullName evidence="3">Nitroreductase family deazaflavin-dependent oxidoreductase</fullName>
    </recommendedName>
</protein>